<evidence type="ECO:0000259" key="5">
    <source>
        <dbReference type="Pfam" id="PF08241"/>
    </source>
</evidence>
<keyword evidence="1" id="KW-0560">Oxidoreductase</keyword>
<dbReference type="CDD" id="cd02440">
    <property type="entry name" value="AdoMet_MTases"/>
    <property type="match status" value="1"/>
</dbReference>
<evidence type="ECO:0000256" key="3">
    <source>
        <dbReference type="ARBA" id="ARBA00037882"/>
    </source>
</evidence>
<dbReference type="RefSeq" id="XP_004358090.1">
    <property type="nucleotide sequence ID" value="XM_004358033.1"/>
</dbReference>
<dbReference type="OrthoDB" id="659at2759"/>
<proteinExistence type="predicted"/>
<reference evidence="7 8" key="1">
    <citation type="journal article" date="2013" name="Genome Biol.">
        <title>Genome of Acanthamoeba castellanii highlights extensive lateral gene transfer and early evolution of tyrosine kinase signaling.</title>
        <authorList>
            <person name="Clarke M."/>
            <person name="Lohan A.J."/>
            <person name="Liu B."/>
            <person name="Lagkouvardos I."/>
            <person name="Roy S."/>
            <person name="Zafar N."/>
            <person name="Bertelli C."/>
            <person name="Schilde C."/>
            <person name="Kianianmomeni A."/>
            <person name="Burglin T.R."/>
            <person name="Frech C."/>
            <person name="Turcotte B."/>
            <person name="Kopec K.O."/>
            <person name="Synnott J.M."/>
            <person name="Choo C."/>
            <person name="Paponov I."/>
            <person name="Finkler A."/>
            <person name="Soon Heng Tan C."/>
            <person name="Hutchins A.P."/>
            <person name="Weinmeier T."/>
            <person name="Rattei T."/>
            <person name="Chu J.S."/>
            <person name="Gimenez G."/>
            <person name="Irimia M."/>
            <person name="Rigden D.J."/>
            <person name="Fitzpatrick D.A."/>
            <person name="Lorenzo-Morales J."/>
            <person name="Bateman A."/>
            <person name="Chiu C.H."/>
            <person name="Tang P."/>
            <person name="Hegemann P."/>
            <person name="Fromm H."/>
            <person name="Raoult D."/>
            <person name="Greub G."/>
            <person name="Miranda-Saavedra D."/>
            <person name="Chen N."/>
            <person name="Nash P."/>
            <person name="Ginger M.L."/>
            <person name="Horn M."/>
            <person name="Schaap P."/>
            <person name="Caler L."/>
            <person name="Loftus B."/>
        </authorList>
    </citation>
    <scope>NUCLEOTIDE SEQUENCE [LARGE SCALE GENOMIC DNA]</scope>
    <source>
        <strain evidence="7 8">Neff</strain>
    </source>
</reference>
<keyword evidence="7" id="KW-0808">Transferase</keyword>
<dbReference type="Pfam" id="PF08241">
    <property type="entry name" value="Methyltransf_11"/>
    <property type="match status" value="1"/>
</dbReference>
<dbReference type="Pfam" id="PF12867">
    <property type="entry name" value="DinB_2"/>
    <property type="match status" value="1"/>
</dbReference>
<keyword evidence="8" id="KW-1185">Reference proteome</keyword>
<organism evidence="7 8">
    <name type="scientific">Acanthamoeba castellanii (strain ATCC 30010 / Neff)</name>
    <dbReference type="NCBI Taxonomy" id="1257118"/>
    <lineage>
        <taxon>Eukaryota</taxon>
        <taxon>Amoebozoa</taxon>
        <taxon>Discosea</taxon>
        <taxon>Longamoebia</taxon>
        <taxon>Centramoebida</taxon>
        <taxon>Acanthamoebidae</taxon>
        <taxon>Acanthamoeba</taxon>
    </lineage>
</organism>
<dbReference type="OMA" id="WQWTETP"/>
<comment type="pathway">
    <text evidence="3">Amino-acid biosynthesis; ergothioneine biosynthesis.</text>
</comment>
<dbReference type="EMBL" id="KB007797">
    <property type="protein sequence ID" value="ELR25657.1"/>
    <property type="molecule type" value="Genomic_DNA"/>
</dbReference>
<dbReference type="InterPro" id="IPR005532">
    <property type="entry name" value="SUMF_dom"/>
</dbReference>
<feature type="domain" description="Methyltransferase type 11" evidence="5">
    <location>
        <begin position="536"/>
        <end position="664"/>
    </location>
</feature>
<dbReference type="Gene3D" id="3.40.50.150">
    <property type="entry name" value="Vaccinia Virus protein VP39"/>
    <property type="match status" value="1"/>
</dbReference>
<dbReference type="GO" id="GO:0120147">
    <property type="term" value="F:formylglycine-generating oxidase activity"/>
    <property type="evidence" value="ECO:0007669"/>
    <property type="project" value="TreeGrafter"/>
</dbReference>
<dbReference type="InterPro" id="IPR051043">
    <property type="entry name" value="Sulfatase_Mod_Factor_Kinase"/>
</dbReference>
<dbReference type="InterPro" id="IPR016187">
    <property type="entry name" value="CTDL_fold"/>
</dbReference>
<dbReference type="Proteomes" id="UP000011083">
    <property type="component" value="Unassembled WGS sequence"/>
</dbReference>
<dbReference type="GeneID" id="14926723"/>
<dbReference type="VEuPathDB" id="AmoebaDB:ACA1_119450"/>
<dbReference type="InterPro" id="IPR013216">
    <property type="entry name" value="Methyltransf_11"/>
</dbReference>
<dbReference type="Pfam" id="PF03781">
    <property type="entry name" value="FGE-sulfatase"/>
    <property type="match status" value="1"/>
</dbReference>
<dbReference type="AlphaFoldDB" id="L8HKB5"/>
<dbReference type="SUPFAM" id="SSF53335">
    <property type="entry name" value="S-adenosyl-L-methionine-dependent methyltransferases"/>
    <property type="match status" value="1"/>
</dbReference>
<evidence type="ECO:0000256" key="2">
    <source>
        <dbReference type="ARBA" id="ARBA00023004"/>
    </source>
</evidence>
<sequence>MNTAKTLVSLPMLNLATATREDVLAYFRNGWEINETLFSSLKEDESFYAVPDKLRHPLIFYITHPAVFYINKLREAGLLTEGINAHFERIFAVGVDEMSWDDYGRDPTEWPSVTDARLYRQQVKAKMEEVIMSAPFTSPITWDQPYWAIPMGMEHERIHIETSWPAYAPLGNEETIENELIEVPDGVVELGKPSDFPSYGWDNEYGRRHVTVPAFRASKYLITNKEFLAFVEAGGYETQKYWSDEGWRWRTFREARCPTFWVPQPDGSYKYRAIFAEIEMPWNWPADVNQLEAKAYCSWKGEGFRVITEAEWHRLRGDTPSELKGQPEADPIMRKESIGNYNLRFSSSTPVNMFAPSPMGFHDVHGNTWEWAEDEADGLPGFKVHPYYLDFSTPCFDGRHNLIMGGSWVSTGDQASAYARYWFRRHFFQHLGFRLVQTIRPISLWNDRNLYPIGDNPHKVTENRWIDESNVYEQKKLIEEYLQLHYGRDDEVLPYPFTGLGELALNFPRRCAQELSEAFKKYSPNASAAADRATALELGCAVGRASFELARTFSSGIAPRLDALVGLDYSRAFVNAGIALQEKGVLPYKYATEGRLLASSTAEVAPDIDRARVNFMHGDACSLPKTFGAYDAVLLANLLDRLPAPSKCLEVLPHLVKPGGVMLITSPYTWLEQFTHPSKWMGGYHLGDKEVRTFDVLKETLQADFELLEHKDMPLLIREHLIQIDS</sequence>
<dbReference type="NCBIfam" id="TIGR04344">
    <property type="entry name" value="ovoA_Nterm"/>
    <property type="match status" value="1"/>
</dbReference>
<keyword evidence="2" id="KW-0408">Iron</keyword>
<dbReference type="InterPro" id="IPR027625">
    <property type="entry name" value="OvoA_Cterm"/>
</dbReference>
<dbReference type="InterPro" id="IPR024775">
    <property type="entry name" value="DinB-like"/>
</dbReference>
<feature type="domain" description="Sulfatase-modifying factor enzyme-like" evidence="4">
    <location>
        <begin position="178"/>
        <end position="436"/>
    </location>
</feature>
<dbReference type="SUPFAM" id="SSF56436">
    <property type="entry name" value="C-type lectin-like"/>
    <property type="match status" value="1"/>
</dbReference>
<dbReference type="InterPro" id="IPR029063">
    <property type="entry name" value="SAM-dependent_MTases_sf"/>
</dbReference>
<dbReference type="NCBIfam" id="TIGR04345">
    <property type="entry name" value="ovoA_Cterm"/>
    <property type="match status" value="1"/>
</dbReference>
<name>L8HKB5_ACACF</name>
<evidence type="ECO:0000256" key="1">
    <source>
        <dbReference type="ARBA" id="ARBA00023002"/>
    </source>
</evidence>
<protein>
    <submittedName>
        <fullName evidence="7">Methyltransferase</fullName>
    </submittedName>
</protein>
<keyword evidence="7" id="KW-0489">Methyltransferase</keyword>
<evidence type="ECO:0000313" key="7">
    <source>
        <dbReference type="EMBL" id="ELR25657.1"/>
    </source>
</evidence>
<evidence type="ECO:0000313" key="8">
    <source>
        <dbReference type="Proteomes" id="UP000011083"/>
    </source>
</evidence>
<dbReference type="GO" id="GO:0032259">
    <property type="term" value="P:methylation"/>
    <property type="evidence" value="ECO:0007669"/>
    <property type="project" value="UniProtKB-KW"/>
</dbReference>
<gene>
    <name evidence="7" type="ORF">ACA1_119450</name>
</gene>
<dbReference type="FunFam" id="3.90.1580.10:FF:000006">
    <property type="entry name" value="Generic methyltransferase, putative"/>
    <property type="match status" value="1"/>
</dbReference>
<feature type="domain" description="DinB-like" evidence="6">
    <location>
        <begin position="27"/>
        <end position="162"/>
    </location>
</feature>
<dbReference type="GO" id="GO:0008757">
    <property type="term" value="F:S-adenosylmethionine-dependent methyltransferase activity"/>
    <property type="evidence" value="ECO:0007669"/>
    <property type="project" value="InterPro"/>
</dbReference>
<dbReference type="PANTHER" id="PTHR23150:SF26">
    <property type="entry name" value="GENERIC METHYLTRANSFERASE"/>
    <property type="match status" value="1"/>
</dbReference>
<dbReference type="PANTHER" id="PTHR23150">
    <property type="entry name" value="SULFATASE MODIFYING FACTOR 1, 2"/>
    <property type="match status" value="1"/>
</dbReference>
<dbReference type="KEGG" id="acan:ACA1_119450"/>
<evidence type="ECO:0000259" key="4">
    <source>
        <dbReference type="Pfam" id="PF03781"/>
    </source>
</evidence>
<evidence type="ECO:0000259" key="6">
    <source>
        <dbReference type="Pfam" id="PF12867"/>
    </source>
</evidence>
<dbReference type="Gene3D" id="3.90.1580.10">
    <property type="entry name" value="paralog of FGE (formylglycine-generating enzyme)"/>
    <property type="match status" value="1"/>
</dbReference>
<dbReference type="InterPro" id="IPR027577">
    <property type="entry name" value="OvoA_Nterm"/>
</dbReference>
<accession>L8HKB5</accession>
<dbReference type="InterPro" id="IPR042095">
    <property type="entry name" value="SUMF_sf"/>
</dbReference>